<gene>
    <name evidence="2" type="ORF">N7452_011480</name>
</gene>
<organism evidence="2 3">
    <name type="scientific">Penicillium brevicompactum</name>
    <dbReference type="NCBI Taxonomy" id="5074"/>
    <lineage>
        <taxon>Eukaryota</taxon>
        <taxon>Fungi</taxon>
        <taxon>Dikarya</taxon>
        <taxon>Ascomycota</taxon>
        <taxon>Pezizomycotina</taxon>
        <taxon>Eurotiomycetes</taxon>
        <taxon>Eurotiomycetidae</taxon>
        <taxon>Eurotiales</taxon>
        <taxon>Aspergillaceae</taxon>
        <taxon>Penicillium</taxon>
    </lineage>
</organism>
<feature type="compositionally biased region" description="Basic and acidic residues" evidence="1">
    <location>
        <begin position="50"/>
        <end position="61"/>
    </location>
</feature>
<dbReference type="PANTHER" id="PTHR42070:SF1">
    <property type="entry name" value="FILAMENT ASSOCIATED PROTEIN, PUTATIVE (AFU_ORTHOLOGUE AFUA_8G06630)-RELATED"/>
    <property type="match status" value="1"/>
</dbReference>
<evidence type="ECO:0000256" key="1">
    <source>
        <dbReference type="SAM" id="MobiDB-lite"/>
    </source>
</evidence>
<dbReference type="AlphaFoldDB" id="A0A9W9U6X0"/>
<evidence type="ECO:0000313" key="3">
    <source>
        <dbReference type="Proteomes" id="UP001147695"/>
    </source>
</evidence>
<dbReference type="EMBL" id="JAPZBQ010000006">
    <property type="protein sequence ID" value="KAJ5323191.1"/>
    <property type="molecule type" value="Genomic_DNA"/>
</dbReference>
<accession>A0A9W9U6X0</accession>
<evidence type="ECO:0008006" key="4">
    <source>
        <dbReference type="Google" id="ProtNLM"/>
    </source>
</evidence>
<comment type="caution">
    <text evidence="2">The sequence shown here is derived from an EMBL/GenBank/DDBJ whole genome shotgun (WGS) entry which is preliminary data.</text>
</comment>
<dbReference type="Gene3D" id="1.20.5.170">
    <property type="match status" value="1"/>
</dbReference>
<dbReference type="PANTHER" id="PTHR42070">
    <property type="entry name" value="FILAMENT ASSOCIATED PROTEIN, PUTATIVE (AFU_ORTHOLOGUE AFUA_8G06630)-RELATED"/>
    <property type="match status" value="1"/>
</dbReference>
<reference evidence="2" key="1">
    <citation type="submission" date="2022-12" db="EMBL/GenBank/DDBJ databases">
        <authorList>
            <person name="Petersen C."/>
        </authorList>
    </citation>
    <scope>NUCLEOTIDE SEQUENCE</scope>
    <source>
        <strain evidence="2">IBT 35673</strain>
    </source>
</reference>
<proteinExistence type="predicted"/>
<name>A0A9W9U6X0_PENBR</name>
<feature type="region of interest" description="Disordered" evidence="1">
    <location>
        <begin position="42"/>
        <end position="71"/>
    </location>
</feature>
<reference evidence="2" key="2">
    <citation type="journal article" date="2023" name="IMA Fungus">
        <title>Comparative genomic study of the Penicillium genus elucidates a diverse pangenome and 15 lateral gene transfer events.</title>
        <authorList>
            <person name="Petersen C."/>
            <person name="Sorensen T."/>
            <person name="Nielsen M.R."/>
            <person name="Sondergaard T.E."/>
            <person name="Sorensen J.L."/>
            <person name="Fitzpatrick D.A."/>
            <person name="Frisvad J.C."/>
            <person name="Nielsen K.L."/>
        </authorList>
    </citation>
    <scope>NUCLEOTIDE SEQUENCE</scope>
    <source>
        <strain evidence="2">IBT 35673</strain>
    </source>
</reference>
<sequence length="310" mass="34961">MMDMTKEARTQDLLNLYACLPNSLLTLGSHIRLVDHAFESLGKINPSMPEPKKSKTDDLARIRNNQRNSRERRRQYIADLELKVKSHEEEQIRCRTELQIITKKLARSNEILKRLLDPSGIRGHHQDWDVTEGLNCPHTLGDCITTPTKLINVEPQTPHEELLIADASNVGLDLVDHSLMVANSKMDREFLGTTSATDDARSYTPMLSNTISPSWTSFDSVLFESPIPYALPSVVPVTPWPVLTNETAAEDQTMLCSVAYRLILQSNKRQYDDSQIDSRIRCGFKLGRTPSEGCRVDNEILFAVLAEISS</sequence>
<protein>
    <recommendedName>
        <fullName evidence="4">BZIP domain-containing protein</fullName>
    </recommendedName>
</protein>
<dbReference type="Proteomes" id="UP001147695">
    <property type="component" value="Unassembled WGS sequence"/>
</dbReference>
<evidence type="ECO:0000313" key="2">
    <source>
        <dbReference type="EMBL" id="KAJ5323191.1"/>
    </source>
</evidence>
<dbReference type="CDD" id="cd14688">
    <property type="entry name" value="bZIP_YAP"/>
    <property type="match status" value="1"/>
</dbReference>